<evidence type="ECO:0000313" key="1">
    <source>
        <dbReference type="EMBL" id="MBA9004006.1"/>
    </source>
</evidence>
<name>A0A7W3R8R4_9ACTN</name>
<proteinExistence type="predicted"/>
<evidence type="ECO:0000313" key="2">
    <source>
        <dbReference type="Proteomes" id="UP000539313"/>
    </source>
</evidence>
<keyword evidence="2" id="KW-1185">Reference proteome</keyword>
<dbReference type="Gene3D" id="2.130.10.10">
    <property type="entry name" value="YVTN repeat-like/Quinoprotein amine dehydrogenase"/>
    <property type="match status" value="1"/>
</dbReference>
<gene>
    <name evidence="1" type="ORF">HNR21_002888</name>
</gene>
<sequence length="408" mass="44307">MPPATTLERVHLPGNAASLAAAGGEGPVYALCGRPDIGQRDAVDLGGGLLCAVDLDGALRWSREVVWGADLRVSPDGGIWFIDRRVLCEVGPDGTPGRRIEPDGALPEEMLGAFVILDDGFLVAWGSQPYRGVRVERLDGEGKRRWSTELPVPGLSYRGVVEMRIGDSQSMRPMRPWTPTSMLVEGREGLLVSGDRALATFLDYSSGIGLSHCLDVDTGEHLWTTPPMPTGDRAIAGPGSFYIGAQGYGAFEMSLYDRDGRVVLQWPSHGRPLVSSRGRTRVIELENVLPSRSRVRRLHRDASMTDGPVLPGYYTAGPVLSSDGRAAFFRDGRLQTVDPDLNVRTLHTAEGWEGTGRMLLLDGGLLAFTLTQDWKVGSRFFFARTDLAPIDTGVWPCGEGNLRGNPVR</sequence>
<dbReference type="EMBL" id="JACJII010000001">
    <property type="protein sequence ID" value="MBA9004006.1"/>
    <property type="molecule type" value="Genomic_DNA"/>
</dbReference>
<organism evidence="1 2">
    <name type="scientific">Thermomonospora cellulosilytica</name>
    <dbReference type="NCBI Taxonomy" id="1411118"/>
    <lineage>
        <taxon>Bacteria</taxon>
        <taxon>Bacillati</taxon>
        <taxon>Actinomycetota</taxon>
        <taxon>Actinomycetes</taxon>
        <taxon>Streptosporangiales</taxon>
        <taxon>Thermomonosporaceae</taxon>
        <taxon>Thermomonospora</taxon>
    </lineage>
</organism>
<dbReference type="Proteomes" id="UP000539313">
    <property type="component" value="Unassembled WGS sequence"/>
</dbReference>
<reference evidence="1 2" key="1">
    <citation type="submission" date="2020-08" db="EMBL/GenBank/DDBJ databases">
        <title>Sequencing the genomes of 1000 actinobacteria strains.</title>
        <authorList>
            <person name="Klenk H.-P."/>
        </authorList>
    </citation>
    <scope>NUCLEOTIDE SEQUENCE [LARGE SCALE GENOMIC DNA]</scope>
    <source>
        <strain evidence="1 2">DSM 45823</strain>
    </source>
</reference>
<dbReference type="RefSeq" id="WP_182709001.1">
    <property type="nucleotide sequence ID" value="NZ_JACJII010000001.1"/>
</dbReference>
<dbReference type="AlphaFoldDB" id="A0A7W3R8R4"/>
<accession>A0A7W3R8R4</accession>
<evidence type="ECO:0008006" key="3">
    <source>
        <dbReference type="Google" id="ProtNLM"/>
    </source>
</evidence>
<dbReference type="SUPFAM" id="SSF50998">
    <property type="entry name" value="Quinoprotein alcohol dehydrogenase-like"/>
    <property type="match status" value="1"/>
</dbReference>
<comment type="caution">
    <text evidence="1">The sequence shown here is derived from an EMBL/GenBank/DDBJ whole genome shotgun (WGS) entry which is preliminary data.</text>
</comment>
<dbReference type="InterPro" id="IPR015943">
    <property type="entry name" value="WD40/YVTN_repeat-like_dom_sf"/>
</dbReference>
<protein>
    <recommendedName>
        <fullName evidence="3">PQQ-binding-like beta-propeller repeat protein</fullName>
    </recommendedName>
</protein>
<dbReference type="InterPro" id="IPR011047">
    <property type="entry name" value="Quinoprotein_ADH-like_sf"/>
</dbReference>